<gene>
    <name evidence="11" type="ORF">JHL18_16525</name>
</gene>
<dbReference type="GO" id="GO:0016301">
    <property type="term" value="F:kinase activity"/>
    <property type="evidence" value="ECO:0007669"/>
    <property type="project" value="UniProtKB-KW"/>
</dbReference>
<protein>
    <recommendedName>
        <fullName evidence="2">histidine kinase</fullName>
        <ecNumber evidence="2">2.7.13.3</ecNumber>
    </recommendedName>
</protein>
<keyword evidence="5 11" id="KW-0418">Kinase</keyword>
<evidence type="ECO:0000313" key="12">
    <source>
        <dbReference type="Proteomes" id="UP000596739"/>
    </source>
</evidence>
<name>A0ABS1ES94_9CLOT</name>
<dbReference type="InterPro" id="IPR003661">
    <property type="entry name" value="HisK_dim/P_dom"/>
</dbReference>
<accession>A0ABS1ES94</accession>
<feature type="domain" description="Histidine kinase" evidence="8">
    <location>
        <begin position="527"/>
        <end position="746"/>
    </location>
</feature>
<dbReference type="PROSITE" id="PS50113">
    <property type="entry name" value="PAC"/>
    <property type="match status" value="1"/>
</dbReference>
<dbReference type="Pfam" id="PF00512">
    <property type="entry name" value="HisKA"/>
    <property type="match status" value="1"/>
</dbReference>
<keyword evidence="6" id="KW-0902">Two-component regulatory system</keyword>
<dbReference type="Pfam" id="PF13426">
    <property type="entry name" value="PAS_9"/>
    <property type="match status" value="2"/>
</dbReference>
<dbReference type="InterPro" id="IPR003594">
    <property type="entry name" value="HATPase_dom"/>
</dbReference>
<dbReference type="InterPro" id="IPR005467">
    <property type="entry name" value="His_kinase_dom"/>
</dbReference>
<dbReference type="Pfam" id="PF08448">
    <property type="entry name" value="PAS_4"/>
    <property type="match status" value="1"/>
</dbReference>
<dbReference type="CDD" id="cd00082">
    <property type="entry name" value="HisKA"/>
    <property type="match status" value="1"/>
</dbReference>
<keyword evidence="3" id="KW-0597">Phosphoprotein</keyword>
<comment type="caution">
    <text evidence="11">The sequence shown here is derived from an EMBL/GenBank/DDBJ whole genome shotgun (WGS) entry which is preliminary data.</text>
</comment>
<keyword evidence="7" id="KW-0175">Coiled coil</keyword>
<dbReference type="PANTHER" id="PTHR43047">
    <property type="entry name" value="TWO-COMPONENT HISTIDINE PROTEIN KINASE"/>
    <property type="match status" value="1"/>
</dbReference>
<dbReference type="Gene3D" id="3.30.565.10">
    <property type="entry name" value="Histidine kinase-like ATPase, C-terminal domain"/>
    <property type="match status" value="1"/>
</dbReference>
<organism evidence="11 12">
    <name type="scientific">Clostridium yunnanense</name>
    <dbReference type="NCBI Taxonomy" id="2800325"/>
    <lineage>
        <taxon>Bacteria</taxon>
        <taxon>Bacillati</taxon>
        <taxon>Bacillota</taxon>
        <taxon>Clostridia</taxon>
        <taxon>Eubacteriales</taxon>
        <taxon>Clostridiaceae</taxon>
        <taxon>Clostridium</taxon>
    </lineage>
</organism>
<dbReference type="InterPro" id="IPR036097">
    <property type="entry name" value="HisK_dim/P_sf"/>
</dbReference>
<feature type="domain" description="PAC" evidence="10">
    <location>
        <begin position="319"/>
        <end position="370"/>
    </location>
</feature>
<dbReference type="InterPro" id="IPR000014">
    <property type="entry name" value="PAS"/>
</dbReference>
<dbReference type="PROSITE" id="PS50109">
    <property type="entry name" value="HIS_KIN"/>
    <property type="match status" value="1"/>
</dbReference>
<dbReference type="SMART" id="SM00091">
    <property type="entry name" value="PAS"/>
    <property type="match status" value="2"/>
</dbReference>
<dbReference type="NCBIfam" id="TIGR00229">
    <property type="entry name" value="sensory_box"/>
    <property type="match status" value="1"/>
</dbReference>
<evidence type="ECO:0000259" key="10">
    <source>
        <dbReference type="PROSITE" id="PS50113"/>
    </source>
</evidence>
<dbReference type="Gene3D" id="3.30.450.20">
    <property type="entry name" value="PAS domain"/>
    <property type="match status" value="3"/>
</dbReference>
<dbReference type="Pfam" id="PF02518">
    <property type="entry name" value="HATPase_c"/>
    <property type="match status" value="1"/>
</dbReference>
<dbReference type="SUPFAM" id="SSF55874">
    <property type="entry name" value="ATPase domain of HSP90 chaperone/DNA topoisomerase II/histidine kinase"/>
    <property type="match status" value="1"/>
</dbReference>
<dbReference type="SMART" id="SM00387">
    <property type="entry name" value="HATPase_c"/>
    <property type="match status" value="1"/>
</dbReference>
<evidence type="ECO:0000256" key="4">
    <source>
        <dbReference type="ARBA" id="ARBA00022679"/>
    </source>
</evidence>
<keyword evidence="12" id="KW-1185">Reference proteome</keyword>
<dbReference type="SUPFAM" id="SSF55785">
    <property type="entry name" value="PYP-like sensor domain (PAS domain)"/>
    <property type="match status" value="3"/>
</dbReference>
<evidence type="ECO:0000256" key="1">
    <source>
        <dbReference type="ARBA" id="ARBA00000085"/>
    </source>
</evidence>
<dbReference type="Gene3D" id="1.10.287.130">
    <property type="match status" value="1"/>
</dbReference>
<dbReference type="EMBL" id="JAENHN010000046">
    <property type="protein sequence ID" value="MBK1812230.1"/>
    <property type="molecule type" value="Genomic_DNA"/>
</dbReference>
<dbReference type="CDD" id="cd16922">
    <property type="entry name" value="HATPase_EvgS-ArcB-TorS-like"/>
    <property type="match status" value="1"/>
</dbReference>
<evidence type="ECO:0000256" key="5">
    <source>
        <dbReference type="ARBA" id="ARBA00022777"/>
    </source>
</evidence>
<dbReference type="EC" id="2.7.13.3" evidence="2"/>
<dbReference type="InterPro" id="IPR035965">
    <property type="entry name" value="PAS-like_dom_sf"/>
</dbReference>
<dbReference type="PROSITE" id="PS50112">
    <property type="entry name" value="PAS"/>
    <property type="match status" value="1"/>
</dbReference>
<dbReference type="CDD" id="cd00130">
    <property type="entry name" value="PAS"/>
    <property type="match status" value="1"/>
</dbReference>
<feature type="domain" description="PAS" evidence="9">
    <location>
        <begin position="247"/>
        <end position="321"/>
    </location>
</feature>
<dbReference type="PANTHER" id="PTHR43047:SF72">
    <property type="entry name" value="OSMOSENSING HISTIDINE PROTEIN KINASE SLN1"/>
    <property type="match status" value="1"/>
</dbReference>
<evidence type="ECO:0000259" key="8">
    <source>
        <dbReference type="PROSITE" id="PS50109"/>
    </source>
</evidence>
<evidence type="ECO:0000313" key="11">
    <source>
        <dbReference type="EMBL" id="MBK1812230.1"/>
    </source>
</evidence>
<feature type="coiled-coil region" evidence="7">
    <location>
        <begin position="489"/>
        <end position="523"/>
    </location>
</feature>
<dbReference type="SMART" id="SM00388">
    <property type="entry name" value="HisKA"/>
    <property type="match status" value="1"/>
</dbReference>
<dbReference type="SUPFAM" id="SSF47384">
    <property type="entry name" value="Homodimeric domain of signal transducing histidine kinase"/>
    <property type="match status" value="1"/>
</dbReference>
<dbReference type="InterPro" id="IPR000700">
    <property type="entry name" value="PAS-assoc_C"/>
</dbReference>
<comment type="catalytic activity">
    <reaction evidence="1">
        <text>ATP + protein L-histidine = ADP + protein N-phospho-L-histidine.</text>
        <dbReference type="EC" id="2.7.13.3"/>
    </reaction>
</comment>
<dbReference type="InterPro" id="IPR004358">
    <property type="entry name" value="Sig_transdc_His_kin-like_C"/>
</dbReference>
<dbReference type="RefSeq" id="WP_200271231.1">
    <property type="nucleotide sequence ID" value="NZ_JAENHN010000046.1"/>
</dbReference>
<evidence type="ECO:0000256" key="6">
    <source>
        <dbReference type="ARBA" id="ARBA00023012"/>
    </source>
</evidence>
<dbReference type="InterPro" id="IPR036890">
    <property type="entry name" value="HATPase_C_sf"/>
</dbReference>
<keyword evidence="4" id="KW-0808">Transferase</keyword>
<proteinExistence type="predicted"/>
<evidence type="ECO:0000256" key="3">
    <source>
        <dbReference type="ARBA" id="ARBA00022553"/>
    </source>
</evidence>
<reference evidence="12" key="1">
    <citation type="submission" date="2021-01" db="EMBL/GenBank/DDBJ databases">
        <title>Genome public.</title>
        <authorList>
            <person name="Liu C."/>
            <person name="Sun Q."/>
        </authorList>
    </citation>
    <scope>NUCLEOTIDE SEQUENCE [LARGE SCALE GENOMIC DNA]</scope>
    <source>
        <strain evidence="12">YIM B02505</strain>
    </source>
</reference>
<dbReference type="Proteomes" id="UP000596739">
    <property type="component" value="Unassembled WGS sequence"/>
</dbReference>
<evidence type="ECO:0000256" key="7">
    <source>
        <dbReference type="SAM" id="Coils"/>
    </source>
</evidence>
<dbReference type="PRINTS" id="PR00344">
    <property type="entry name" value="BCTRLSENSOR"/>
</dbReference>
<evidence type="ECO:0000259" key="9">
    <source>
        <dbReference type="PROSITE" id="PS50112"/>
    </source>
</evidence>
<sequence length="778" mass="88895">MNSSTSLRGVKELSFIVVDNGAVVEVSEEFVDMTEFRAQELLNKNIEDVFTTLRIGPDVNYGDIDESAEYFLFTKSLEVRFVDIYVKEDDNGEIFIFSEKPNSRLNMKFLALEALSSHNVFGVAIFSMPDITLLKANQTWLNFLDKPFNNKENSLGKGISEFIPRWSGSTSEDIWKNVLSTQEPFYNDEYMYEFVRGVTYWQASLTPVFENGILKYCVEITTDVTDKVLDRKRVEEQAKIIEQQNKQLRRQAALLDLSSEAVLAWKLDGGITYWNKGAAQQYGYSGEEAMGCVSHDLLKTVHPEPFDNIRPILLREGVWSGNIEHTRKDGSKLIVETRHQLVVDEHGHQIVLETNRDITEKVRQQEELRKQKELLDTMLDNIQEYIYVFDREEKYVITSKKAREDFSAKSNKSKDIGKKIKYYDLDGKNVVFDKTPICRVKNGECVRGEVLAFNLNDRLNYTVTSGTPIHDEEGNFLYGMINSLNITELMTSQQALKEAQERLLAAEREKNEALEKAIEMKDEFLSIISHEFRTPLNVINMAIQTLNLVYPHQMTDIIKKYVGTIKQNTNRQLRLVNNLLDITRVNAGHIKVHKKNIDIVFLTKAIVESVCEFALQKEIKLKFKSSFEKKIIGIDDEKYERIILNLLSNAIKFTPIGKNIDIKLIMLKGNICVEVMDSGIGIPPEKLDVIFERFGQVDSSLSRQAEGTGIGLALVKRFVEALDGSISVESKEGIGTTFTILLPDETAVEECNENIMIDLMNDDRLVQATNIEFSDIYL</sequence>
<evidence type="ECO:0000256" key="2">
    <source>
        <dbReference type="ARBA" id="ARBA00012438"/>
    </source>
</evidence>
<dbReference type="InterPro" id="IPR013656">
    <property type="entry name" value="PAS_4"/>
</dbReference>